<evidence type="ECO:0000256" key="5">
    <source>
        <dbReference type="PIRSR" id="PIRSR000138-2"/>
    </source>
</evidence>
<dbReference type="InterPro" id="IPR037396">
    <property type="entry name" value="FMN_HAD"/>
</dbReference>
<feature type="binding site" evidence="5">
    <location>
        <position position="265"/>
    </location>
    <ligand>
        <name>glyoxylate</name>
        <dbReference type="ChEBI" id="CHEBI:36655"/>
    </ligand>
</feature>
<feature type="binding site" evidence="5">
    <location>
        <position position="268"/>
    </location>
    <ligand>
        <name>glyoxylate</name>
        <dbReference type="ChEBI" id="CHEBI:36655"/>
    </ligand>
</feature>
<evidence type="ECO:0000256" key="3">
    <source>
        <dbReference type="ARBA" id="ARBA00024042"/>
    </source>
</evidence>
<dbReference type="Pfam" id="PF01070">
    <property type="entry name" value="FMN_dh"/>
    <property type="match status" value="2"/>
</dbReference>
<dbReference type="EMBL" id="PDLN01000007">
    <property type="protein sequence ID" value="RDW80918.1"/>
    <property type="molecule type" value="Genomic_DNA"/>
</dbReference>
<dbReference type="GO" id="GO:0010181">
    <property type="term" value="F:FMN binding"/>
    <property type="evidence" value="ECO:0007669"/>
    <property type="project" value="InterPro"/>
</dbReference>
<protein>
    <recommendedName>
        <fullName evidence="7">FMN hydroxy acid dehydrogenase domain-containing protein</fullName>
    </recommendedName>
</protein>
<evidence type="ECO:0000256" key="1">
    <source>
        <dbReference type="ARBA" id="ARBA00001917"/>
    </source>
</evidence>
<feature type="binding site" evidence="5">
    <location>
        <position position="241"/>
    </location>
    <ligand>
        <name>FMN</name>
        <dbReference type="ChEBI" id="CHEBI:58210"/>
    </ligand>
</feature>
<dbReference type="SUPFAM" id="SSF51395">
    <property type="entry name" value="FMN-linked oxidoreductases"/>
    <property type="match status" value="1"/>
</dbReference>
<evidence type="ECO:0000256" key="4">
    <source>
        <dbReference type="PIRSR" id="PIRSR000138-1"/>
    </source>
</evidence>
<dbReference type="AlphaFoldDB" id="A0A3D8S3S7"/>
<organism evidence="8 9">
    <name type="scientific">Coleophoma crateriformis</name>
    <dbReference type="NCBI Taxonomy" id="565419"/>
    <lineage>
        <taxon>Eukaryota</taxon>
        <taxon>Fungi</taxon>
        <taxon>Dikarya</taxon>
        <taxon>Ascomycota</taxon>
        <taxon>Pezizomycotina</taxon>
        <taxon>Leotiomycetes</taxon>
        <taxon>Helotiales</taxon>
        <taxon>Dermateaceae</taxon>
        <taxon>Coleophoma</taxon>
    </lineage>
</organism>
<feature type="active site" description="Proton acceptor" evidence="4">
    <location>
        <position position="265"/>
    </location>
</feature>
<dbReference type="InterPro" id="IPR008259">
    <property type="entry name" value="FMN_hydac_DH_AS"/>
</dbReference>
<dbReference type="PANTHER" id="PTHR10578">
    <property type="entry name" value="S -2-HYDROXY-ACID OXIDASE-RELATED"/>
    <property type="match status" value="1"/>
</dbReference>
<dbReference type="InterPro" id="IPR012133">
    <property type="entry name" value="Alpha-hydoxy_acid_DH_FMN"/>
</dbReference>
<keyword evidence="5" id="KW-0285">Flavoprotein</keyword>
<reference evidence="8 9" key="1">
    <citation type="journal article" date="2018" name="IMA Fungus">
        <title>IMA Genome-F 9: Draft genome sequence of Annulohypoxylon stygium, Aspergillus mulundensis, Berkeleyomyces basicola (syn. Thielaviopsis basicola), Ceratocystis smalleyi, two Cercospora beticola strains, Coleophoma cylindrospora, Fusarium fracticaudum, Phialophora cf. hyalina, and Morchella septimelata.</title>
        <authorList>
            <person name="Wingfield B.D."/>
            <person name="Bills G.F."/>
            <person name="Dong Y."/>
            <person name="Huang W."/>
            <person name="Nel W.J."/>
            <person name="Swalarsk-Parry B.S."/>
            <person name="Vaghefi N."/>
            <person name="Wilken P.M."/>
            <person name="An Z."/>
            <person name="de Beer Z.W."/>
            <person name="De Vos L."/>
            <person name="Chen L."/>
            <person name="Duong T.A."/>
            <person name="Gao Y."/>
            <person name="Hammerbacher A."/>
            <person name="Kikkert J.R."/>
            <person name="Li Y."/>
            <person name="Li H."/>
            <person name="Li K."/>
            <person name="Li Q."/>
            <person name="Liu X."/>
            <person name="Ma X."/>
            <person name="Naidoo K."/>
            <person name="Pethybridge S.J."/>
            <person name="Sun J."/>
            <person name="Steenkamp E.T."/>
            <person name="van der Nest M.A."/>
            <person name="van Wyk S."/>
            <person name="Wingfield M.J."/>
            <person name="Xiong C."/>
            <person name="Yue Q."/>
            <person name="Zhang X."/>
        </authorList>
    </citation>
    <scope>NUCLEOTIDE SEQUENCE [LARGE SCALE GENOMIC DNA]</scope>
    <source>
        <strain evidence="8 9">BP5796</strain>
    </source>
</reference>
<dbReference type="InterPro" id="IPR000262">
    <property type="entry name" value="FMN-dep_DH"/>
</dbReference>
<sequence length="380" mass="41288">MPSFSTLALSFALLAYQCQAARPFLNEPDTGIATYLGTDTPAEASGTLIPLDDIIAIPDFEFAARAYMPSVNYSYYRTGAAGEFTYRSNLETYNKVKLRPRVLRDITGVPYTLNTTILGYNFSAPFFISPAAKAGKANAVAEPSLFATLSISEIAAAKAAGQVTFQQIYVRSKLSSVQTDFDEAEAAGSKAIVWSVDNAWGPTRSRSARWTHSENDYNYLPSTWDLYETLKNMTSLPIIPKGIQTVEDALLAVEYGAPAIFISNHGGRQLDTSQSTMEIIMEIYNNAPQVFNQTEVLADCGVRYGTDVLKLLAMGVKAVGMGRPFMYSNIYGADGVARLIDMMKDEIIADAGNLGIANVSEISPAALNLNALQPLIYTMS</sequence>
<feature type="binding site" evidence="5">
    <location>
        <position position="204"/>
    </location>
    <ligand>
        <name>glyoxylate</name>
        <dbReference type="ChEBI" id="CHEBI:36655"/>
    </ligand>
</feature>
<feature type="binding site" evidence="5">
    <location>
        <position position="167"/>
    </location>
    <ligand>
        <name>glyoxylate</name>
        <dbReference type="ChEBI" id="CHEBI:36655"/>
    </ligand>
</feature>
<comment type="caution">
    <text evidence="8">The sequence shown here is derived from an EMBL/GenBank/DDBJ whole genome shotgun (WGS) entry which is preliminary data.</text>
</comment>
<comment type="cofactor">
    <cofactor evidence="1">
        <name>FMN</name>
        <dbReference type="ChEBI" id="CHEBI:58210"/>
    </cofactor>
</comment>
<feature type="binding site" evidence="5">
    <location>
        <position position="144"/>
    </location>
    <ligand>
        <name>FMN</name>
        <dbReference type="ChEBI" id="CHEBI:58210"/>
    </ligand>
</feature>
<keyword evidence="5" id="KW-0288">FMN</keyword>
<feature type="chain" id="PRO_5017616944" description="FMN hydroxy acid dehydrogenase domain-containing protein" evidence="6">
    <location>
        <begin position="21"/>
        <end position="380"/>
    </location>
</feature>
<proteinExistence type="inferred from homology"/>
<dbReference type="PROSITE" id="PS00557">
    <property type="entry name" value="FMN_HYDROXY_ACID_DH_1"/>
    <property type="match status" value="1"/>
</dbReference>
<name>A0A3D8S3S7_9HELO</name>
<feature type="domain" description="FMN hydroxy acid dehydrogenase" evidence="7">
    <location>
        <begin position="49"/>
        <end position="372"/>
    </location>
</feature>
<keyword evidence="2" id="KW-0560">Oxidoreductase</keyword>
<feature type="binding site" evidence="5">
    <location>
        <begin position="322"/>
        <end position="323"/>
    </location>
    <ligand>
        <name>FMN</name>
        <dbReference type="ChEBI" id="CHEBI:58210"/>
    </ligand>
</feature>
<feature type="binding site" evidence="5">
    <location>
        <position position="75"/>
    </location>
    <ligand>
        <name>glyoxylate</name>
        <dbReference type="ChEBI" id="CHEBI:36655"/>
    </ligand>
</feature>
<feature type="binding site" evidence="5">
    <location>
        <position position="169"/>
    </location>
    <ligand>
        <name>glyoxylate</name>
        <dbReference type="ChEBI" id="CHEBI:36655"/>
    </ligand>
</feature>
<gene>
    <name evidence="8" type="ORF">BP5796_05616</name>
</gene>
<dbReference type="InterPro" id="IPR013785">
    <property type="entry name" value="Aldolase_TIM"/>
</dbReference>
<dbReference type="GO" id="GO:0016491">
    <property type="term" value="F:oxidoreductase activity"/>
    <property type="evidence" value="ECO:0007669"/>
    <property type="project" value="UniProtKB-KW"/>
</dbReference>
<evidence type="ECO:0000256" key="2">
    <source>
        <dbReference type="ARBA" id="ARBA00023002"/>
    </source>
</evidence>
<dbReference type="Gene3D" id="3.20.20.70">
    <property type="entry name" value="Aldolase class I"/>
    <property type="match status" value="2"/>
</dbReference>
<accession>A0A3D8S3S7</accession>
<feature type="binding site" evidence="5">
    <location>
        <begin position="130"/>
        <end position="132"/>
    </location>
    <ligand>
        <name>FMN</name>
        <dbReference type="ChEBI" id="CHEBI:58210"/>
    </ligand>
</feature>
<comment type="similarity">
    <text evidence="3">Belongs to the FMN-dependent alpha-hydroxy acid dehydrogenase family.</text>
</comment>
<feature type="binding site" evidence="5">
    <location>
        <position position="263"/>
    </location>
    <ligand>
        <name>glyoxylate</name>
        <dbReference type="ChEBI" id="CHEBI:36655"/>
    </ligand>
</feature>
<dbReference type="PIRSF" id="PIRSF000138">
    <property type="entry name" value="Al-hdrx_acd_dh"/>
    <property type="match status" value="1"/>
</dbReference>
<evidence type="ECO:0000256" key="6">
    <source>
        <dbReference type="SAM" id="SignalP"/>
    </source>
</evidence>
<feature type="signal peptide" evidence="6">
    <location>
        <begin position="1"/>
        <end position="20"/>
    </location>
</feature>
<feature type="binding site" evidence="5">
    <location>
        <begin position="299"/>
        <end position="303"/>
    </location>
    <ligand>
        <name>FMN</name>
        <dbReference type="ChEBI" id="CHEBI:58210"/>
    </ligand>
</feature>
<keyword evidence="9" id="KW-1185">Reference proteome</keyword>
<evidence type="ECO:0000313" key="9">
    <source>
        <dbReference type="Proteomes" id="UP000256328"/>
    </source>
</evidence>
<dbReference type="PANTHER" id="PTHR10578:SF140">
    <property type="entry name" value="FMN HYDROXY ACID DEHYDROGENASE DOMAIN-CONTAINING PROTEIN"/>
    <property type="match status" value="1"/>
</dbReference>
<evidence type="ECO:0000259" key="7">
    <source>
        <dbReference type="PROSITE" id="PS51349"/>
    </source>
</evidence>
<dbReference type="PROSITE" id="PS51349">
    <property type="entry name" value="FMN_HYDROXY_ACID_DH_2"/>
    <property type="match status" value="1"/>
</dbReference>
<keyword evidence="6" id="KW-0732">Signal</keyword>
<evidence type="ECO:0000313" key="8">
    <source>
        <dbReference type="EMBL" id="RDW80918.1"/>
    </source>
</evidence>
<dbReference type="Proteomes" id="UP000256328">
    <property type="component" value="Unassembled WGS sequence"/>
</dbReference>
<dbReference type="OrthoDB" id="1925334at2759"/>